<keyword evidence="3" id="KW-1185">Reference proteome</keyword>
<accession>A0A8C4QNG5</accession>
<dbReference type="Proteomes" id="UP000694388">
    <property type="component" value="Unplaced"/>
</dbReference>
<evidence type="ECO:0000256" key="1">
    <source>
        <dbReference type="SAM" id="Phobius"/>
    </source>
</evidence>
<evidence type="ECO:0000313" key="3">
    <source>
        <dbReference type="Proteomes" id="UP000694388"/>
    </source>
</evidence>
<name>A0A8C4QNG5_EPTBU</name>
<dbReference type="PANTHER" id="PTHR12199:SF5">
    <property type="entry name" value="MUCIN-2-LIKE ISOFORM X1"/>
    <property type="match status" value="1"/>
</dbReference>
<dbReference type="PANTHER" id="PTHR12199">
    <property type="entry name" value="INTERPHOTORECEPTOR MATRIX PROTEOGLYCAN"/>
    <property type="match status" value="1"/>
</dbReference>
<reference evidence="2" key="1">
    <citation type="submission" date="2025-08" db="UniProtKB">
        <authorList>
            <consortium name="Ensembl"/>
        </authorList>
    </citation>
    <scope>IDENTIFICATION</scope>
</reference>
<organism evidence="2 3">
    <name type="scientific">Eptatretus burgeri</name>
    <name type="common">Inshore hagfish</name>
    <dbReference type="NCBI Taxonomy" id="7764"/>
    <lineage>
        <taxon>Eukaryota</taxon>
        <taxon>Metazoa</taxon>
        <taxon>Chordata</taxon>
        <taxon>Craniata</taxon>
        <taxon>Vertebrata</taxon>
        <taxon>Cyclostomata</taxon>
        <taxon>Myxini</taxon>
        <taxon>Myxiniformes</taxon>
        <taxon>Myxinidae</taxon>
        <taxon>Eptatretinae</taxon>
        <taxon>Eptatretus</taxon>
    </lineage>
</organism>
<sequence length="451" mass="49310">MQWFITPDTPTSDVALLLWAPQQLACTPGSAGIARVQVAFRLNLQKSFQKVLSRVGSPEHDSLALACRELIEPFFWNVSGFQEVIVKGIRSGSVIVDCEAVFSAGPVRNLLHDMPKLLWESGLPRAVSTGLTIAGSRVTDLILTGTRPILCGTVFTCEPGFKCLKQLGKPVCRSLCHLGLCQHEGVCSHPSGDLPSCRCPVGEDFWFVGSRCNERRTKQSVSLTGIVLGAIFAVIAMATVTVTTLLLRARQRRHRHSSRAGDVECAESSYRRFSRCDEISAPSRHSSWLSALSSDSQCGSDVTVGAPGHHTNAPSALGDIWVPLTDQDNGRCSCRLDTSQDFEGNLLGSNPVSQLVSARGCPIASSPQYSPVYSKPLHKQVEHGTVQAFQEDLQMAELRISTWREQHLRSEAYDHRNEGPRILKAFDDGDSSHVEAPRDGRFTGRLTNMCV</sequence>
<reference evidence="2" key="2">
    <citation type="submission" date="2025-09" db="UniProtKB">
        <authorList>
            <consortium name="Ensembl"/>
        </authorList>
    </citation>
    <scope>IDENTIFICATION</scope>
</reference>
<dbReference type="Ensembl" id="ENSEBUT00000017745.1">
    <property type="protein sequence ID" value="ENSEBUP00000017169.1"/>
    <property type="gene ID" value="ENSEBUG00000010739.1"/>
</dbReference>
<protein>
    <submittedName>
        <fullName evidence="2">Uncharacterized protein</fullName>
    </submittedName>
</protein>
<keyword evidence="1" id="KW-0812">Transmembrane</keyword>
<feature type="transmembrane region" description="Helical" evidence="1">
    <location>
        <begin position="221"/>
        <end position="247"/>
    </location>
</feature>
<proteinExistence type="predicted"/>
<keyword evidence="1" id="KW-1133">Transmembrane helix</keyword>
<dbReference type="GO" id="GO:0007601">
    <property type="term" value="P:visual perception"/>
    <property type="evidence" value="ECO:0007669"/>
    <property type="project" value="InterPro"/>
</dbReference>
<dbReference type="GeneTree" id="ENSGT00960000187431"/>
<evidence type="ECO:0000313" key="2">
    <source>
        <dbReference type="Ensembl" id="ENSEBUP00000017169.1"/>
    </source>
</evidence>
<dbReference type="AlphaFoldDB" id="A0A8C4QNG5"/>
<keyword evidence="1" id="KW-0472">Membrane</keyword>
<dbReference type="InterPro" id="IPR039861">
    <property type="entry name" value="IMPG"/>
</dbReference>